<dbReference type="InterPro" id="IPR029044">
    <property type="entry name" value="Nucleotide-diphossugar_trans"/>
</dbReference>
<feature type="domain" description="Glycosyltransferase 2-like" evidence="1">
    <location>
        <begin position="41"/>
        <end position="154"/>
    </location>
</feature>
<gene>
    <name evidence="2" type="ORF">IC230_06705</name>
</gene>
<dbReference type="CDD" id="cd00761">
    <property type="entry name" value="Glyco_tranf_GTA_type"/>
    <property type="match status" value="1"/>
</dbReference>
<comment type="caution">
    <text evidence="2">The sequence shown here is derived from an EMBL/GenBank/DDBJ whole genome shotgun (WGS) entry which is preliminary data.</text>
</comment>
<name>A0A927AZ68_9BACT</name>
<protein>
    <submittedName>
        <fullName evidence="2">Glycosyltransferase</fullName>
    </submittedName>
</protein>
<keyword evidence="3" id="KW-1185">Reference proteome</keyword>
<evidence type="ECO:0000313" key="2">
    <source>
        <dbReference type="EMBL" id="MBD2752570.1"/>
    </source>
</evidence>
<dbReference type="Proteomes" id="UP000653797">
    <property type="component" value="Unassembled WGS sequence"/>
</dbReference>
<evidence type="ECO:0000313" key="3">
    <source>
        <dbReference type="Proteomes" id="UP000653797"/>
    </source>
</evidence>
<dbReference type="Gene3D" id="3.90.550.10">
    <property type="entry name" value="Spore Coat Polysaccharide Biosynthesis Protein SpsA, Chain A"/>
    <property type="match status" value="1"/>
</dbReference>
<sequence>MRKLRKLLALLKSKTVLAKKPEQKTYAGWASKNYNSSPAISFIIQSHNKSGNVLLLVKKLRVIPATEIIVIDDGSTLEHTIQLTKFLTNANEFLLRCNDLYEVITYSRALQFARGKYVILLQDDDDFETTNWVSEGLNYFDHDDQLVILGGRDGARLLPVYHDNTVKRGPFVMEGNFAIRANSFNIELCRNTQSESGLTYVQYVDRAPMWIRRDLFLSALHDFDVQFAPFQWDDAEVCLRAWTLGLHIGHYPANFKIGGLGTGGIQLWNNELHHRQDEVNVKRVYELYEDKLTYIDSLVDQCNSLVAHP</sequence>
<dbReference type="InterPro" id="IPR001173">
    <property type="entry name" value="Glyco_trans_2-like"/>
</dbReference>
<accession>A0A927AZ68</accession>
<proteinExistence type="predicted"/>
<dbReference type="RefSeq" id="WP_191038202.1">
    <property type="nucleotide sequence ID" value="NZ_JACXAA010000002.1"/>
</dbReference>
<dbReference type="Pfam" id="PF00535">
    <property type="entry name" value="Glycos_transf_2"/>
    <property type="match status" value="1"/>
</dbReference>
<evidence type="ECO:0000259" key="1">
    <source>
        <dbReference type="Pfam" id="PF00535"/>
    </source>
</evidence>
<organism evidence="2 3">
    <name type="scientific">Spirosoma validum</name>
    <dbReference type="NCBI Taxonomy" id="2771355"/>
    <lineage>
        <taxon>Bacteria</taxon>
        <taxon>Pseudomonadati</taxon>
        <taxon>Bacteroidota</taxon>
        <taxon>Cytophagia</taxon>
        <taxon>Cytophagales</taxon>
        <taxon>Cytophagaceae</taxon>
        <taxon>Spirosoma</taxon>
    </lineage>
</organism>
<reference evidence="2" key="1">
    <citation type="submission" date="2020-09" db="EMBL/GenBank/DDBJ databases">
        <authorList>
            <person name="Kim M.K."/>
        </authorList>
    </citation>
    <scope>NUCLEOTIDE SEQUENCE</scope>
    <source>
        <strain evidence="2">BT704</strain>
    </source>
</reference>
<dbReference type="AlphaFoldDB" id="A0A927AZ68"/>
<dbReference type="EMBL" id="JACXAA010000002">
    <property type="protein sequence ID" value="MBD2752570.1"/>
    <property type="molecule type" value="Genomic_DNA"/>
</dbReference>
<dbReference type="SUPFAM" id="SSF53448">
    <property type="entry name" value="Nucleotide-diphospho-sugar transferases"/>
    <property type="match status" value="1"/>
</dbReference>